<sequence length="183" mass="20561">MRFILFLSLGCLFIGLQTTIFQALPKWIGVPDLLFLLIIFIALRASIAQGVLLMMIWGTIMGVLSGYFSGLYTIAYLLTFVIVKALSMGLSIDEINHQPPIVALSYLLANGIIYIFSSMLASSSLTPWLWGEILQRLLIITILVIPAHKVFSLLWNIGITNKDNGFPTIFRSKQGNRRRTVRR</sequence>
<organism evidence="2">
    <name type="scientific">hydrothermal vent metagenome</name>
    <dbReference type="NCBI Taxonomy" id="652676"/>
    <lineage>
        <taxon>unclassified sequences</taxon>
        <taxon>metagenomes</taxon>
        <taxon>ecological metagenomes</taxon>
    </lineage>
</organism>
<dbReference type="EMBL" id="UOEX01000199">
    <property type="protein sequence ID" value="VAW37096.1"/>
    <property type="molecule type" value="Genomic_DNA"/>
</dbReference>
<protein>
    <recommendedName>
        <fullName evidence="3">Rod shape-determining protein MreD</fullName>
    </recommendedName>
</protein>
<name>A0A3B0VXV8_9ZZZZ</name>
<keyword evidence="1" id="KW-0812">Transmembrane</keyword>
<keyword evidence="1" id="KW-0472">Membrane</keyword>
<feature type="transmembrane region" description="Helical" evidence="1">
    <location>
        <begin position="103"/>
        <end position="125"/>
    </location>
</feature>
<dbReference type="AlphaFoldDB" id="A0A3B0VXV8"/>
<feature type="transmembrane region" description="Helical" evidence="1">
    <location>
        <begin position="64"/>
        <end position="83"/>
    </location>
</feature>
<evidence type="ECO:0000313" key="2">
    <source>
        <dbReference type="EMBL" id="VAW37096.1"/>
    </source>
</evidence>
<feature type="transmembrane region" description="Helical" evidence="1">
    <location>
        <begin position="33"/>
        <end position="57"/>
    </location>
</feature>
<accession>A0A3B0VXV8</accession>
<evidence type="ECO:0008006" key="3">
    <source>
        <dbReference type="Google" id="ProtNLM"/>
    </source>
</evidence>
<gene>
    <name evidence="2" type="ORF">MNBD_DELTA03-1295</name>
</gene>
<keyword evidence="1" id="KW-1133">Transmembrane helix</keyword>
<evidence type="ECO:0000256" key="1">
    <source>
        <dbReference type="SAM" id="Phobius"/>
    </source>
</evidence>
<proteinExistence type="predicted"/>
<reference evidence="2" key="1">
    <citation type="submission" date="2018-06" db="EMBL/GenBank/DDBJ databases">
        <authorList>
            <person name="Zhirakovskaya E."/>
        </authorList>
    </citation>
    <scope>NUCLEOTIDE SEQUENCE</scope>
</reference>
<feature type="transmembrane region" description="Helical" evidence="1">
    <location>
        <begin position="137"/>
        <end position="157"/>
    </location>
</feature>